<dbReference type="AlphaFoldDB" id="X0Q8J9"/>
<gene>
    <name evidence="1" type="ORF">RW1_038_01230</name>
</gene>
<evidence type="ECO:0000313" key="2">
    <source>
        <dbReference type="Proteomes" id="UP000019491"/>
    </source>
</evidence>
<sequence>MRPPAAETATVQAPEVVAKNSTPGGCTYRPTFASSMAKVTTMRASGCRKSNNVLDVRNPDSTAEQVAVDRDTWDRISIGDSYPR</sequence>
<reference evidence="1 2" key="1">
    <citation type="submission" date="2014-02" db="EMBL/GenBank/DDBJ databases">
        <title>Whole genome shotgun sequence of Rhodococcus wratislaviensis NBRC 100605.</title>
        <authorList>
            <person name="Hosoyama A."/>
            <person name="Tsuchikane K."/>
            <person name="Yoshida I."/>
            <person name="Ohji S."/>
            <person name="Ichikawa N."/>
            <person name="Yamazoe A."/>
            <person name="Fujita N."/>
        </authorList>
    </citation>
    <scope>NUCLEOTIDE SEQUENCE [LARGE SCALE GENOMIC DNA]</scope>
    <source>
        <strain evidence="1 2">NBRC 100605</strain>
    </source>
</reference>
<proteinExistence type="predicted"/>
<protein>
    <submittedName>
        <fullName evidence="1">Uncharacterized protein</fullName>
    </submittedName>
</protein>
<dbReference type="EMBL" id="BAWF01000038">
    <property type="protein sequence ID" value="GAF47201.1"/>
    <property type="molecule type" value="Genomic_DNA"/>
</dbReference>
<keyword evidence="2" id="KW-1185">Reference proteome</keyword>
<evidence type="ECO:0000313" key="1">
    <source>
        <dbReference type="EMBL" id="GAF47201.1"/>
    </source>
</evidence>
<organism evidence="1 2">
    <name type="scientific">Rhodococcus wratislaviensis NBRC 100605</name>
    <dbReference type="NCBI Taxonomy" id="1219028"/>
    <lineage>
        <taxon>Bacteria</taxon>
        <taxon>Bacillati</taxon>
        <taxon>Actinomycetota</taxon>
        <taxon>Actinomycetes</taxon>
        <taxon>Mycobacteriales</taxon>
        <taxon>Nocardiaceae</taxon>
        <taxon>Rhodococcus</taxon>
    </lineage>
</organism>
<comment type="caution">
    <text evidence="1">The sequence shown here is derived from an EMBL/GenBank/DDBJ whole genome shotgun (WGS) entry which is preliminary data.</text>
</comment>
<dbReference type="Proteomes" id="UP000019491">
    <property type="component" value="Unassembled WGS sequence"/>
</dbReference>
<accession>X0Q8J9</accession>
<name>X0Q8J9_RHOWR</name>